<dbReference type="KEGG" id="fgl:EM308_14540"/>
<proteinExistence type="predicted"/>
<dbReference type="SUPFAM" id="SSF49344">
    <property type="entry name" value="CBD9-like"/>
    <property type="match status" value="1"/>
</dbReference>
<dbReference type="Pfam" id="PF06452">
    <property type="entry name" value="CBM9_1"/>
    <property type="match status" value="1"/>
</dbReference>
<dbReference type="InterPro" id="IPR010502">
    <property type="entry name" value="Carb-bd_dom_fam9"/>
</dbReference>
<feature type="domain" description="Carbohydrate-binding" evidence="1">
    <location>
        <begin position="16"/>
        <end position="211"/>
    </location>
</feature>
<keyword evidence="3" id="KW-1185">Reference proteome</keyword>
<evidence type="ECO:0000313" key="3">
    <source>
        <dbReference type="Proteomes" id="UP000175968"/>
    </source>
</evidence>
<evidence type="ECO:0000313" key="2">
    <source>
        <dbReference type="EMBL" id="AOW10612.1"/>
    </source>
</evidence>
<reference evidence="2 3" key="1">
    <citation type="submission" date="2016-10" db="EMBL/GenBank/DDBJ databases">
        <title>Flavobacterium gilvum sp. nov., isolated from stream water.</title>
        <authorList>
            <person name="Shin S.-K."/>
            <person name="Cho Y.-J."/>
            <person name="Yi H."/>
        </authorList>
    </citation>
    <scope>NUCLEOTIDE SEQUENCE [LARGE SCALE GENOMIC DNA]</scope>
    <source>
        <strain evidence="2 3">EM1308</strain>
    </source>
</reference>
<accession>A0AAC9I6N6</accession>
<dbReference type="AlphaFoldDB" id="A0AAC9I6N6"/>
<dbReference type="GO" id="GO:0016052">
    <property type="term" value="P:carbohydrate catabolic process"/>
    <property type="evidence" value="ECO:0007669"/>
    <property type="project" value="InterPro"/>
</dbReference>
<gene>
    <name evidence="2" type="ORF">EM308_14540</name>
</gene>
<name>A0AAC9I6N6_9FLAO</name>
<dbReference type="Proteomes" id="UP000175968">
    <property type="component" value="Chromosome"/>
</dbReference>
<organism evidence="2 3">
    <name type="scientific">Flavobacterium gilvum</name>
    <dbReference type="NCBI Taxonomy" id="1492737"/>
    <lineage>
        <taxon>Bacteria</taxon>
        <taxon>Pseudomonadati</taxon>
        <taxon>Bacteroidota</taxon>
        <taxon>Flavobacteriia</taxon>
        <taxon>Flavobacteriales</taxon>
        <taxon>Flavobacteriaceae</taxon>
        <taxon>Flavobacterium</taxon>
    </lineage>
</organism>
<dbReference type="RefSeq" id="WP_035639984.1">
    <property type="nucleotide sequence ID" value="NZ_CP017479.1"/>
</dbReference>
<dbReference type="GO" id="GO:0030246">
    <property type="term" value="F:carbohydrate binding"/>
    <property type="evidence" value="ECO:0007669"/>
    <property type="project" value="InterPro"/>
</dbReference>
<dbReference type="Gene3D" id="2.60.40.1190">
    <property type="match status" value="1"/>
</dbReference>
<dbReference type="EMBL" id="CP017479">
    <property type="protein sequence ID" value="AOW10612.1"/>
    <property type="molecule type" value="Genomic_DNA"/>
</dbReference>
<protein>
    <submittedName>
        <fullName evidence="2">Endoxylanase</fullName>
    </submittedName>
</protein>
<dbReference type="GO" id="GO:0004553">
    <property type="term" value="F:hydrolase activity, hydrolyzing O-glycosyl compounds"/>
    <property type="evidence" value="ECO:0007669"/>
    <property type="project" value="InterPro"/>
</dbReference>
<sequence>MKEYIVNSIEKKQINITGKGEDVLWNHAIELTDFCSPWDREKPSKITFKALWSSEKLFFNFTVADSSIHIEKKDDSIDSINNSDRVELFFRPDDSLNPYYCLEMDTEARLMDFIAYPNKNLNFDWNWPKKDILIKSSINKDTFIVEGSISIQSLKDFNLIKDNKIETGIFRAKYSENEDGTFEPTWITWVNPNTETPNFHITSSFGRLILK</sequence>
<evidence type="ECO:0000259" key="1">
    <source>
        <dbReference type="Pfam" id="PF06452"/>
    </source>
</evidence>